<dbReference type="InterPro" id="IPR005229">
    <property type="entry name" value="YicC/YloC-like"/>
</dbReference>
<keyword evidence="3" id="KW-0255">Endonuclease</keyword>
<evidence type="ECO:0000313" key="9">
    <source>
        <dbReference type="Proteomes" id="UP000184241"/>
    </source>
</evidence>
<dbReference type="InterPro" id="IPR013527">
    <property type="entry name" value="YicC-like_N"/>
</dbReference>
<evidence type="ECO:0000256" key="2">
    <source>
        <dbReference type="ARBA" id="ARBA00022722"/>
    </source>
</evidence>
<gene>
    <name evidence="8" type="ORF">SAMN02745941_00239</name>
</gene>
<dbReference type="RefSeq" id="WP_073015935.1">
    <property type="nucleotide sequence ID" value="NZ_FQXU01000003.1"/>
</dbReference>
<proteinExistence type="inferred from homology"/>
<dbReference type="Pfam" id="PF03755">
    <property type="entry name" value="YicC-like_N"/>
    <property type="match status" value="1"/>
</dbReference>
<evidence type="ECO:0000259" key="7">
    <source>
        <dbReference type="Pfam" id="PF08340"/>
    </source>
</evidence>
<dbReference type="NCBIfam" id="TIGR00255">
    <property type="entry name" value="YicC/YloC family endoribonuclease"/>
    <property type="match status" value="1"/>
</dbReference>
<dbReference type="GO" id="GO:0004521">
    <property type="term" value="F:RNA endonuclease activity"/>
    <property type="evidence" value="ECO:0007669"/>
    <property type="project" value="InterPro"/>
</dbReference>
<dbReference type="PANTHER" id="PTHR30636">
    <property type="entry name" value="UPF0701 PROTEIN YICC"/>
    <property type="match status" value="1"/>
</dbReference>
<organism evidence="8 9">
    <name type="scientific">Clostridium intestinale DSM 6191</name>
    <dbReference type="NCBI Taxonomy" id="1121320"/>
    <lineage>
        <taxon>Bacteria</taxon>
        <taxon>Bacillati</taxon>
        <taxon>Bacillota</taxon>
        <taxon>Clostridia</taxon>
        <taxon>Eubacteriales</taxon>
        <taxon>Clostridiaceae</taxon>
        <taxon>Clostridium</taxon>
    </lineage>
</organism>
<feature type="domain" description="Endoribonuclease YicC-like C-terminal" evidence="7">
    <location>
        <begin position="175"/>
        <end position="293"/>
    </location>
</feature>
<accession>A0A1M5TJY6</accession>
<evidence type="ECO:0000313" key="8">
    <source>
        <dbReference type="EMBL" id="SHH51082.1"/>
    </source>
</evidence>
<dbReference type="Proteomes" id="UP000184241">
    <property type="component" value="Unassembled WGS sequence"/>
</dbReference>
<protein>
    <submittedName>
        <fullName evidence="8">TIGR00255 family protein</fullName>
    </submittedName>
</protein>
<evidence type="ECO:0000259" key="6">
    <source>
        <dbReference type="Pfam" id="PF03755"/>
    </source>
</evidence>
<dbReference type="InterPro" id="IPR013551">
    <property type="entry name" value="YicC-like_C"/>
</dbReference>
<dbReference type="GO" id="GO:0016787">
    <property type="term" value="F:hydrolase activity"/>
    <property type="evidence" value="ECO:0007669"/>
    <property type="project" value="UniProtKB-KW"/>
</dbReference>
<keyword evidence="4" id="KW-0378">Hydrolase</keyword>
<dbReference type="AlphaFoldDB" id="A0A1M5TJY6"/>
<evidence type="ECO:0000256" key="3">
    <source>
        <dbReference type="ARBA" id="ARBA00022759"/>
    </source>
</evidence>
<sequence length="293" mass="34123">MARSMTGFGRSTSAEGSDKIFTLEMKSVNHRYLDINIRMPKSMISFEDRIRRILSQSLNRGKIDLFVNLKNYHKGDQVTKFNESLADSYFKSLLEIENRYDVKNDISVSLIARFPDVIMVEEKEENIEELWRCLEPLLHEAVTMMVDMREKEGAKLKEDIILKTREIKELVKRVEDKSGTIVESYKIKLQDRLKELKNIVDIDDSRIAMEIAIFADKASIDEEITRLYSHINQVVETFDLSEPIGRKLDFIIQEMNREANTIASKSSDIEITNIVINIKNIIEKIREQTQNIE</sequence>
<comment type="similarity">
    <text evidence="5">Belongs to the YicC/YloC family.</text>
</comment>
<dbReference type="Pfam" id="PF08340">
    <property type="entry name" value="YicC-like_C"/>
    <property type="match status" value="1"/>
</dbReference>
<evidence type="ECO:0000256" key="4">
    <source>
        <dbReference type="ARBA" id="ARBA00022801"/>
    </source>
</evidence>
<evidence type="ECO:0000256" key="5">
    <source>
        <dbReference type="ARBA" id="ARBA00035648"/>
    </source>
</evidence>
<evidence type="ECO:0000256" key="1">
    <source>
        <dbReference type="ARBA" id="ARBA00001968"/>
    </source>
</evidence>
<reference evidence="8 9" key="1">
    <citation type="submission" date="2016-11" db="EMBL/GenBank/DDBJ databases">
        <authorList>
            <person name="Jaros S."/>
            <person name="Januszkiewicz K."/>
            <person name="Wedrychowicz H."/>
        </authorList>
    </citation>
    <scope>NUCLEOTIDE SEQUENCE [LARGE SCALE GENOMIC DNA]</scope>
    <source>
        <strain evidence="8 9">DSM 6191</strain>
    </source>
</reference>
<dbReference type="PANTHER" id="PTHR30636:SF3">
    <property type="entry name" value="UPF0701 PROTEIN YICC"/>
    <property type="match status" value="1"/>
</dbReference>
<dbReference type="EMBL" id="FQXU01000003">
    <property type="protein sequence ID" value="SHH51082.1"/>
    <property type="molecule type" value="Genomic_DNA"/>
</dbReference>
<name>A0A1M5TJY6_9CLOT</name>
<keyword evidence="2" id="KW-0540">Nuclease</keyword>
<feature type="domain" description="Endoribonuclease YicC-like N-terminal" evidence="6">
    <location>
        <begin position="3"/>
        <end position="157"/>
    </location>
</feature>
<comment type="cofactor">
    <cofactor evidence="1">
        <name>a divalent metal cation</name>
        <dbReference type="ChEBI" id="CHEBI:60240"/>
    </cofactor>
</comment>